<dbReference type="EMBL" id="KV019863">
    <property type="protein sequence ID" value="KZV15552.1"/>
    <property type="molecule type" value="Genomic_DNA"/>
</dbReference>
<keyword evidence="2" id="KW-1185">Reference proteome</keyword>
<reference evidence="1 2" key="1">
    <citation type="journal article" date="2015" name="Proc. Natl. Acad. Sci. U.S.A.">
        <title>The resurrection genome of Boea hygrometrica: A blueprint for survival of dehydration.</title>
        <authorList>
            <person name="Xiao L."/>
            <person name="Yang G."/>
            <person name="Zhang L."/>
            <person name="Yang X."/>
            <person name="Zhao S."/>
            <person name="Ji Z."/>
            <person name="Zhou Q."/>
            <person name="Hu M."/>
            <person name="Wang Y."/>
            <person name="Chen M."/>
            <person name="Xu Y."/>
            <person name="Jin H."/>
            <person name="Xiao X."/>
            <person name="Hu G."/>
            <person name="Bao F."/>
            <person name="Hu Y."/>
            <person name="Wan P."/>
            <person name="Li L."/>
            <person name="Deng X."/>
            <person name="Kuang T."/>
            <person name="Xiang C."/>
            <person name="Zhu J.K."/>
            <person name="Oliver M.J."/>
            <person name="He Y."/>
        </authorList>
    </citation>
    <scope>NUCLEOTIDE SEQUENCE [LARGE SCALE GENOMIC DNA]</scope>
    <source>
        <strain evidence="2">cv. XS01</strain>
    </source>
</reference>
<name>A0A2Z7A9G5_9LAMI</name>
<organism evidence="1 2">
    <name type="scientific">Dorcoceras hygrometricum</name>
    <dbReference type="NCBI Taxonomy" id="472368"/>
    <lineage>
        <taxon>Eukaryota</taxon>
        <taxon>Viridiplantae</taxon>
        <taxon>Streptophyta</taxon>
        <taxon>Embryophyta</taxon>
        <taxon>Tracheophyta</taxon>
        <taxon>Spermatophyta</taxon>
        <taxon>Magnoliopsida</taxon>
        <taxon>eudicotyledons</taxon>
        <taxon>Gunneridae</taxon>
        <taxon>Pentapetalae</taxon>
        <taxon>asterids</taxon>
        <taxon>lamiids</taxon>
        <taxon>Lamiales</taxon>
        <taxon>Gesneriaceae</taxon>
        <taxon>Didymocarpoideae</taxon>
        <taxon>Trichosporeae</taxon>
        <taxon>Loxocarpinae</taxon>
        <taxon>Dorcoceras</taxon>
    </lineage>
</organism>
<evidence type="ECO:0000313" key="1">
    <source>
        <dbReference type="EMBL" id="KZV15552.1"/>
    </source>
</evidence>
<proteinExistence type="predicted"/>
<dbReference type="AlphaFoldDB" id="A0A2Z7A9G5"/>
<evidence type="ECO:0000313" key="2">
    <source>
        <dbReference type="Proteomes" id="UP000250235"/>
    </source>
</evidence>
<dbReference type="Proteomes" id="UP000250235">
    <property type="component" value="Unassembled WGS sequence"/>
</dbReference>
<sequence length="108" mass="11948">MVADCWAPPRALVAQNGGQWWLLNARKLHDVGRNVRRTWRGGVRQAAARYALPAAAAVPPPSCDLPDGIATANFLLGFVRSCPGQPVKFLGRYSILGQFWSILKFLRF</sequence>
<accession>A0A2Z7A9G5</accession>
<protein>
    <submittedName>
        <fullName evidence="1">Chaperone protein dnaJ 13</fullName>
    </submittedName>
</protein>
<gene>
    <name evidence="1" type="ORF">F511_40492</name>
</gene>